<evidence type="ECO:0000256" key="11">
    <source>
        <dbReference type="ARBA" id="ARBA00022840"/>
    </source>
</evidence>
<evidence type="ECO:0000256" key="4">
    <source>
        <dbReference type="ARBA" id="ARBA00009799"/>
    </source>
</evidence>
<evidence type="ECO:0000256" key="13">
    <source>
        <dbReference type="ARBA" id="ARBA00022975"/>
    </source>
</evidence>
<evidence type="ECO:0000256" key="9">
    <source>
        <dbReference type="ARBA" id="ARBA00022737"/>
    </source>
</evidence>
<feature type="binding site" evidence="17">
    <location>
        <position position="321"/>
    </location>
    <ligand>
        <name>Mg(2+)</name>
        <dbReference type="ChEBI" id="CHEBI:18420"/>
        <label>2</label>
    </ligand>
</feature>
<keyword evidence="11 17" id="KW-0067">ATP-binding</keyword>
<dbReference type="InterPro" id="IPR005480">
    <property type="entry name" value="CPSase_lsu_oligo"/>
</dbReference>
<feature type="binding site" evidence="17">
    <location>
        <position position="921"/>
    </location>
    <ligand>
        <name>Mg(2+)</name>
        <dbReference type="ChEBI" id="CHEBI:18420"/>
        <label>4</label>
    </ligand>
</feature>
<comment type="catalytic activity">
    <reaction evidence="15 17">
        <text>hydrogencarbonate + NH4(+) + 2 ATP = carbamoyl phosphate + 2 ADP + phosphate + 2 H(+)</text>
        <dbReference type="Rhea" id="RHEA:18029"/>
        <dbReference type="ChEBI" id="CHEBI:15378"/>
        <dbReference type="ChEBI" id="CHEBI:17544"/>
        <dbReference type="ChEBI" id="CHEBI:28938"/>
        <dbReference type="ChEBI" id="CHEBI:30616"/>
        <dbReference type="ChEBI" id="CHEBI:43474"/>
        <dbReference type="ChEBI" id="CHEBI:58228"/>
        <dbReference type="ChEBI" id="CHEBI:456216"/>
        <dbReference type="EC" id="6.3.4.16"/>
    </reaction>
</comment>
<feature type="binding site" evidence="17">
    <location>
        <position position="921"/>
    </location>
    <ligand>
        <name>Mg(2+)</name>
        <dbReference type="ChEBI" id="CHEBI:18420"/>
        <label>3</label>
    </ligand>
</feature>
<feature type="binding site" evidence="17">
    <location>
        <position position="304"/>
    </location>
    <ligand>
        <name>Mn(2+)</name>
        <dbReference type="ChEBI" id="CHEBI:29035"/>
        <label>1</label>
    </ligand>
</feature>
<keyword evidence="14" id="KW-0464">Manganese</keyword>
<comment type="similarity">
    <text evidence="4 17">Belongs to the CarB family.</text>
</comment>
<feature type="binding site" evidence="17">
    <location>
        <position position="909"/>
    </location>
    <ligand>
        <name>Mg(2+)</name>
        <dbReference type="ChEBI" id="CHEBI:18420"/>
        <label>3</label>
    </ligand>
</feature>
<feature type="region of interest" description="Allosteric domain" evidence="17">
    <location>
        <begin position="1018"/>
        <end position="1112"/>
    </location>
</feature>
<dbReference type="PANTHER" id="PTHR11405:SF53">
    <property type="entry name" value="CARBAMOYL-PHOSPHATE SYNTHASE [AMMONIA], MITOCHONDRIAL"/>
    <property type="match status" value="1"/>
</dbReference>
<keyword evidence="7 17" id="KW-0028">Amino-acid biosynthesis</keyword>
<dbReference type="InterPro" id="IPR011761">
    <property type="entry name" value="ATP-grasp"/>
</dbReference>
<feature type="binding site" evidence="17">
    <location>
        <position position="841"/>
    </location>
    <ligand>
        <name>ATP</name>
        <dbReference type="ChEBI" id="CHEBI:30616"/>
        <label>2</label>
    </ligand>
</feature>
<feature type="binding site" evidence="17">
    <location>
        <position position="921"/>
    </location>
    <ligand>
        <name>Mn(2+)</name>
        <dbReference type="ChEBI" id="CHEBI:29035"/>
        <label>4</label>
    </ligand>
</feature>
<evidence type="ECO:0000256" key="5">
    <source>
        <dbReference type="ARBA" id="ARBA00022571"/>
    </source>
</evidence>
<dbReference type="InterPro" id="IPR005479">
    <property type="entry name" value="CPAse_ATP-bd"/>
</dbReference>
<evidence type="ECO:0000256" key="17">
    <source>
        <dbReference type="HAMAP-Rule" id="MF_01210"/>
    </source>
</evidence>
<comment type="subunit">
    <text evidence="17">Composed of two chains; the small (or glutamine) chain promotes the hydrolysis of glutamine to ammonia, which is used by the large (or ammonia) chain to synthesize carbamoyl phosphate. Tetramer of heterodimers (alpha,beta)4.</text>
</comment>
<comment type="pathway">
    <text evidence="2 17">Pyrimidine metabolism; UMP biosynthesis via de novo pathway; (S)-dihydroorotate from bicarbonate: step 1/3.</text>
</comment>
<feature type="binding site" evidence="17">
    <location>
        <position position="795"/>
    </location>
    <ligand>
        <name>ATP</name>
        <dbReference type="ChEBI" id="CHEBI:30616"/>
        <label>2</label>
    </ligand>
</feature>
<evidence type="ECO:0000256" key="7">
    <source>
        <dbReference type="ARBA" id="ARBA00022605"/>
    </source>
</evidence>
<evidence type="ECO:0000256" key="3">
    <source>
        <dbReference type="ARBA" id="ARBA00005077"/>
    </source>
</evidence>
<feature type="binding site" evidence="17">
    <location>
        <position position="228"/>
    </location>
    <ligand>
        <name>ATP</name>
        <dbReference type="ChEBI" id="CHEBI:30616"/>
        <label>1</label>
    </ligand>
</feature>
<dbReference type="PROSITE" id="PS50975">
    <property type="entry name" value="ATP_GRASP"/>
    <property type="match status" value="2"/>
</dbReference>
<keyword evidence="8" id="KW-0479">Metal-binding</keyword>
<dbReference type="PROSITE" id="PS00867">
    <property type="entry name" value="CPSASE_2"/>
    <property type="match status" value="1"/>
</dbReference>
<gene>
    <name evidence="17" type="primary">carB</name>
    <name evidence="19" type="ORF">SAMN05192554_10955</name>
</gene>
<dbReference type="InterPro" id="IPR036897">
    <property type="entry name" value="CarbamoylP_synth_lsu_oligo_sf"/>
</dbReference>
<dbReference type="FunFam" id="3.30.1490.20:FF:000001">
    <property type="entry name" value="Carbamoyl-phosphate synthase large chain"/>
    <property type="match status" value="1"/>
</dbReference>
<feature type="binding site" evidence="17">
    <location>
        <position position="909"/>
    </location>
    <ligand>
        <name>Mn(2+)</name>
        <dbReference type="ChEBI" id="CHEBI:29035"/>
        <label>3</label>
    </ligand>
</feature>
<dbReference type="HAMAP" id="MF_01210_A">
    <property type="entry name" value="CPSase_L_chain_A"/>
    <property type="match status" value="1"/>
</dbReference>
<feature type="binding site" evidence="17">
    <location>
        <position position="909"/>
    </location>
    <ligand>
        <name>ATP</name>
        <dbReference type="ChEBI" id="CHEBI:30616"/>
        <label>2</label>
    </ligand>
</feature>
<dbReference type="SUPFAM" id="SSF56059">
    <property type="entry name" value="Glutathione synthetase ATP-binding domain-like"/>
    <property type="match status" value="2"/>
</dbReference>
<accession>A0A1G9WYQ4</accession>
<comment type="catalytic activity">
    <reaction evidence="16 17">
        <text>hydrogencarbonate + L-glutamine + 2 ATP + H2O = carbamoyl phosphate + L-glutamate + 2 ADP + phosphate + 2 H(+)</text>
        <dbReference type="Rhea" id="RHEA:18633"/>
        <dbReference type="ChEBI" id="CHEBI:15377"/>
        <dbReference type="ChEBI" id="CHEBI:15378"/>
        <dbReference type="ChEBI" id="CHEBI:17544"/>
        <dbReference type="ChEBI" id="CHEBI:29985"/>
        <dbReference type="ChEBI" id="CHEBI:30616"/>
        <dbReference type="ChEBI" id="CHEBI:43474"/>
        <dbReference type="ChEBI" id="CHEBI:58228"/>
        <dbReference type="ChEBI" id="CHEBI:58359"/>
        <dbReference type="ChEBI" id="CHEBI:456216"/>
        <dbReference type="EC" id="6.3.5.5"/>
    </reaction>
</comment>
<feature type="binding site" evidence="17">
    <location>
        <position position="235"/>
    </location>
    <ligand>
        <name>ATP</name>
        <dbReference type="ChEBI" id="CHEBI:30616"/>
        <label>1</label>
    </ligand>
</feature>
<evidence type="ECO:0000256" key="1">
    <source>
        <dbReference type="ARBA" id="ARBA00001936"/>
    </source>
</evidence>
<keyword evidence="6 17" id="KW-0436">Ligase</keyword>
<dbReference type="Gene3D" id="3.40.50.20">
    <property type="match status" value="2"/>
</dbReference>
<comment type="pathway">
    <text evidence="3 17">Amino-acid biosynthesis; L-arginine biosynthesis; carbamoyl phosphate from bicarbonate: step 1/1.</text>
</comment>
<dbReference type="EC" id="6.3.4.16" evidence="17"/>
<feature type="domain" description="ATP-grasp" evidence="18">
    <location>
        <begin position="138"/>
        <end position="350"/>
    </location>
</feature>
<dbReference type="InterPro" id="IPR006275">
    <property type="entry name" value="CPSase_lsu"/>
</dbReference>
<feature type="binding site" evidence="17">
    <location>
        <position position="323"/>
    </location>
    <ligand>
        <name>Mg(2+)</name>
        <dbReference type="ChEBI" id="CHEBI:18420"/>
        <label>2</label>
    </ligand>
</feature>
<dbReference type="GO" id="GO:0004088">
    <property type="term" value="F:carbamoyl-phosphate synthase (glutamine-hydrolyzing) activity"/>
    <property type="evidence" value="ECO:0007669"/>
    <property type="project" value="UniProtKB-UniRule"/>
</dbReference>
<dbReference type="PRINTS" id="PR00098">
    <property type="entry name" value="CPSASE"/>
</dbReference>
<feature type="binding site" evidence="17">
    <location>
        <position position="923"/>
    </location>
    <ligand>
        <name>Mn(2+)</name>
        <dbReference type="ChEBI" id="CHEBI:29035"/>
        <label>4</label>
    </ligand>
</feature>
<dbReference type="FunFam" id="3.40.50.20:FF:000001">
    <property type="entry name" value="Carbamoyl-phosphate synthase large chain"/>
    <property type="match status" value="2"/>
</dbReference>
<feature type="binding site" evidence="17">
    <location>
        <position position="304"/>
    </location>
    <ligand>
        <name>ATP</name>
        <dbReference type="ChEBI" id="CHEBI:30616"/>
        <label>1</label>
    </ligand>
</feature>
<feature type="binding site" evidence="17">
    <location>
        <position position="230"/>
    </location>
    <ligand>
        <name>ATP</name>
        <dbReference type="ChEBI" id="CHEBI:30616"/>
        <label>1</label>
    </ligand>
</feature>
<dbReference type="GO" id="GO:0005524">
    <property type="term" value="F:ATP binding"/>
    <property type="evidence" value="ECO:0007669"/>
    <property type="project" value="UniProtKB-UniRule"/>
</dbReference>
<feature type="binding site" evidence="17">
    <location>
        <position position="869"/>
    </location>
    <ligand>
        <name>ATP</name>
        <dbReference type="ChEBI" id="CHEBI:30616"/>
        <label>2</label>
    </ligand>
</feature>
<dbReference type="GO" id="GO:0046872">
    <property type="term" value="F:metal ion binding"/>
    <property type="evidence" value="ECO:0007669"/>
    <property type="project" value="UniProtKB-KW"/>
</dbReference>
<evidence type="ECO:0000256" key="12">
    <source>
        <dbReference type="ARBA" id="ARBA00022842"/>
    </source>
</evidence>
<dbReference type="GO" id="GO:0044205">
    <property type="term" value="P:'de novo' UMP biosynthetic process"/>
    <property type="evidence" value="ECO:0007669"/>
    <property type="project" value="UniProtKB-UniRule"/>
</dbReference>
<dbReference type="SUPFAM" id="SSF48108">
    <property type="entry name" value="Carbamoyl phosphate synthetase, large subunit connection domain"/>
    <property type="match status" value="2"/>
</dbReference>
<feature type="binding site" evidence="17">
    <location>
        <position position="134"/>
    </location>
    <ligand>
        <name>ATP</name>
        <dbReference type="ChEBI" id="CHEBI:30616"/>
        <label>1</label>
    </ligand>
</feature>
<dbReference type="Gene3D" id="3.30.470.20">
    <property type="entry name" value="ATP-grasp fold, B domain"/>
    <property type="match status" value="2"/>
</dbReference>
<dbReference type="EC" id="6.3.5.5" evidence="17"/>
<comment type="caution">
    <text evidence="17">Lacks conserved residue(s) required for the propagation of feature annotation.</text>
</comment>
<keyword evidence="5 17" id="KW-0055">Arginine biosynthesis</keyword>
<dbReference type="Proteomes" id="UP000199370">
    <property type="component" value="Unassembled WGS sequence"/>
</dbReference>
<dbReference type="RefSeq" id="WP_089733260.1">
    <property type="nucleotide sequence ID" value="NZ_FNIA01000009.1"/>
</dbReference>
<feature type="binding site" evidence="17">
    <location>
        <position position="323"/>
    </location>
    <ligand>
        <name>Mn(2+)</name>
        <dbReference type="ChEBI" id="CHEBI:29035"/>
        <label>2</label>
    </ligand>
</feature>
<dbReference type="AlphaFoldDB" id="A0A1G9WYQ4"/>
<organism evidence="19 20">
    <name type="scientific">Haloarchaeobius iranensis</name>
    <dbReference type="NCBI Taxonomy" id="996166"/>
    <lineage>
        <taxon>Archaea</taxon>
        <taxon>Methanobacteriati</taxon>
        <taxon>Methanobacteriota</taxon>
        <taxon>Stenosarchaea group</taxon>
        <taxon>Halobacteria</taxon>
        <taxon>Halobacteriales</taxon>
        <taxon>Halorubellaceae</taxon>
        <taxon>Haloarchaeobius</taxon>
    </lineage>
</organism>
<dbReference type="GO" id="GO:0005737">
    <property type="term" value="C:cytoplasm"/>
    <property type="evidence" value="ECO:0007669"/>
    <property type="project" value="TreeGrafter"/>
</dbReference>
<sequence>MTGGTPDDTGDGRTILLIGSGPIQIGQAAEFDYSGAQACRALQEEGARVVLVNSNPATIMTDPEMADKVYVEPITTEAIAEIIRKERPDGVIAGLGGQTGLNVTAELSEEGILEEYDVEIMGTPLDTIYATEDRDLFRQRMEKIGQPVPASTTISLDEDESVSALTEADLVERVEDAVDAVGGLPVIARTTYTLGGSGSGVVHEMDELISRVRKGLRLSRNDEVLITESIAGWVELEYEVMRDADDSCIIICNMENLDPMGIHTGESTVVTPSQVIPDDGHQEMRDAALEVIRELGIQGGCNIQFAWQDDGTPGGEYRVVEVNPRVSRSSALASKATGYPIARVTAKVALGKRLHEIDNQITGETTAAFEPAIDYVVTKVPRWPIDKFEDTDFTLSTAMKSTGEAMAIGRTFEESLLKSLRSSEYDPAVDFGELEDDELTEQYLERPSPDRPYAMFEAFERGFSVDEVVEATGIYEWYVERFARIVEASKEVVDGEFTPAATAGFTNAEISALAGNVFEDSSLTWLPETRGAWRTAEATDPPEAVAGDADAEAAAGADVETTDEGVPVSAARAGVGQVEADVPGRTYKQVDTCAGEFEASTPYYYSSRKPEWFSGPYEGAEAAAGELQVDRDAESVVVVGGGPIRIGQGVEFDYCSVHAVQALEELGIDAHVVNNNPETVSTDYDTSDGLFFEPITAEEVADVIEVTAADGVMIQFGGQTSVDIGEPLADELERRGIECDIMGTAVEAMDLAEDRDRFNRLMDERGIAQPKGGSATSEEEALELARDLGYPVLVRPSYVLGGRAMRIVRDDAELEEYIEEAVRVSPDKPILVDEFLEDAIELDVDAVSDGEDVLLGGIMEHIESAGVHSGDSACVIPPRSLDDATAERVREVVEEIADALDTVGLMNVQLAVKDGEVYVLEANPRSSRTVPYVSKATGVPIAKLAAKVMAGETLADLDVSEQVPTHYSVKEVVLPFDRLPNSDPRLGPEMKSTGEVMGTASTFGMAYWKAQDAAGNAIEPGGVAVVDLDVEGYEEYFDVTAFDDIEAAIIEGTVDLVVSDDVDALKTAVEEEVAYLSTEASAAAFLEGLAAKEDDLEVLPVQDRPRTRQRWG</sequence>
<feature type="binding site" evidence="17">
    <location>
        <position position="321"/>
    </location>
    <ligand>
        <name>Mn(2+)</name>
        <dbReference type="ChEBI" id="CHEBI:29035"/>
        <label>2</label>
    </ligand>
</feature>
<feature type="binding site" evidence="17">
    <location>
        <position position="261"/>
    </location>
    <ligand>
        <name>ATP</name>
        <dbReference type="ChEBI" id="CHEBI:30616"/>
        <label>1</label>
    </ligand>
</feature>
<dbReference type="InterPro" id="IPR005483">
    <property type="entry name" value="CPSase_dom"/>
</dbReference>
<feature type="binding site" evidence="17">
    <location>
        <position position="867"/>
    </location>
    <ligand>
        <name>ATP</name>
        <dbReference type="ChEBI" id="CHEBI:30616"/>
        <label>2</label>
    </ligand>
</feature>
<dbReference type="UniPathway" id="UPA00070">
    <property type="reaction ID" value="UER00115"/>
</dbReference>
<dbReference type="Gene3D" id="1.10.1030.10">
    <property type="entry name" value="Carbamoyl-phosphate synthetase, large subunit oligomerisation domain"/>
    <property type="match status" value="1"/>
</dbReference>
<dbReference type="FunFam" id="3.30.470.20:FF:000013">
    <property type="entry name" value="Carbamoyl-phosphate synthase large chain"/>
    <property type="match status" value="1"/>
</dbReference>
<evidence type="ECO:0000256" key="8">
    <source>
        <dbReference type="ARBA" id="ARBA00022723"/>
    </source>
</evidence>
<evidence type="ECO:0000313" key="19">
    <source>
        <dbReference type="EMBL" id="SDM89610.1"/>
    </source>
</evidence>
<feature type="binding site" evidence="17">
    <location>
        <position position="834"/>
    </location>
    <ligand>
        <name>ATP</name>
        <dbReference type="ChEBI" id="CHEBI:30616"/>
        <label>2</label>
    </ligand>
</feature>
<feature type="binding site" evidence="17">
    <location>
        <position position="866"/>
    </location>
    <ligand>
        <name>ATP</name>
        <dbReference type="ChEBI" id="CHEBI:30616"/>
        <label>2</label>
    </ligand>
</feature>
<evidence type="ECO:0000259" key="18">
    <source>
        <dbReference type="PROSITE" id="PS50975"/>
    </source>
</evidence>
<dbReference type="GO" id="GO:0004087">
    <property type="term" value="F:carbamoyl-phosphate synthase (ammonia) activity"/>
    <property type="evidence" value="ECO:0007669"/>
    <property type="project" value="UniProtKB-EC"/>
</dbReference>
<feature type="binding site" evidence="17">
    <location>
        <position position="923"/>
    </location>
    <ligand>
        <name>Mg(2+)</name>
        <dbReference type="ChEBI" id="CHEBI:18420"/>
        <label>4</label>
    </ligand>
</feature>
<dbReference type="UniPathway" id="UPA00068">
    <property type="reaction ID" value="UER00171"/>
</dbReference>
<comment type="cofactor">
    <cofactor evidence="17">
        <name>Mg(2+)</name>
        <dbReference type="ChEBI" id="CHEBI:18420"/>
    </cofactor>
    <cofactor evidence="17">
        <name>Mn(2+)</name>
        <dbReference type="ChEBI" id="CHEBI:29035"/>
    </cofactor>
    <text evidence="17">Binds 4 Mg(2+) or Mn(2+) ions per subunit.</text>
</comment>
<dbReference type="OrthoDB" id="85487at2157"/>
<feature type="binding site" evidence="17">
    <location>
        <position position="321"/>
    </location>
    <ligand>
        <name>Mg(2+)</name>
        <dbReference type="ChEBI" id="CHEBI:18420"/>
        <label>1</label>
    </ligand>
</feature>
<keyword evidence="10 17" id="KW-0547">Nucleotide-binding</keyword>
<keyword evidence="9 17" id="KW-0677">Repeat</keyword>
<comment type="cofactor">
    <cofactor evidence="1">
        <name>Mn(2+)</name>
        <dbReference type="ChEBI" id="CHEBI:29035"/>
    </cofactor>
</comment>
<feature type="binding site" evidence="17">
    <location>
        <position position="189"/>
    </location>
    <ligand>
        <name>ATP</name>
        <dbReference type="ChEBI" id="CHEBI:30616"/>
        <label>1</label>
    </ligand>
</feature>
<feature type="binding site" evidence="17">
    <location>
        <position position="304"/>
    </location>
    <ligand>
        <name>Mg(2+)</name>
        <dbReference type="ChEBI" id="CHEBI:18420"/>
        <label>1</label>
    </ligand>
</feature>
<reference evidence="19 20" key="1">
    <citation type="submission" date="2016-10" db="EMBL/GenBank/DDBJ databases">
        <authorList>
            <person name="de Groot N.N."/>
        </authorList>
    </citation>
    <scope>NUCLEOTIDE SEQUENCE [LARGE SCALE GENOMIC DNA]</scope>
    <source>
        <strain evidence="20">EB21,IBRC-M 10013,KCTC 4048</strain>
    </source>
</reference>
<feature type="binding site" evidence="17">
    <location>
        <position position="921"/>
    </location>
    <ligand>
        <name>Mn(2+)</name>
        <dbReference type="ChEBI" id="CHEBI:29035"/>
        <label>3</label>
    </ligand>
</feature>
<dbReference type="PANTHER" id="PTHR11405">
    <property type="entry name" value="CARBAMOYLTRANSFERASE FAMILY MEMBER"/>
    <property type="match status" value="1"/>
</dbReference>
<protein>
    <recommendedName>
        <fullName evidence="17">Carbamoyl phosphate synthase large chain</fullName>
        <ecNumber evidence="17">6.3.4.16</ecNumber>
        <ecNumber evidence="17">6.3.5.5</ecNumber>
    </recommendedName>
    <alternativeName>
        <fullName evidence="17">Carbamoyl phosphate synthetase ammonia chain</fullName>
    </alternativeName>
</protein>
<dbReference type="Pfam" id="PF25596">
    <property type="entry name" value="CPSase_L_D1"/>
    <property type="match status" value="2"/>
</dbReference>
<dbReference type="NCBIfam" id="NF003671">
    <property type="entry name" value="PRK05294.1"/>
    <property type="match status" value="1"/>
</dbReference>
<dbReference type="FunFam" id="3.30.470.20:FF:000026">
    <property type="entry name" value="Carbamoyl-phosphate synthase large chain"/>
    <property type="match status" value="1"/>
</dbReference>
<evidence type="ECO:0000256" key="16">
    <source>
        <dbReference type="ARBA" id="ARBA00048816"/>
    </source>
</evidence>
<name>A0A1G9WYQ4_9EURY</name>
<proteinExistence type="inferred from homology"/>
<dbReference type="InterPro" id="IPR058047">
    <property type="entry name" value="CPSase_preATP-grasp"/>
</dbReference>
<dbReference type="Pfam" id="PF02787">
    <property type="entry name" value="CPSase_L_D3"/>
    <property type="match status" value="1"/>
</dbReference>
<feature type="binding site" evidence="17">
    <location>
        <position position="195"/>
    </location>
    <ligand>
        <name>ATP</name>
        <dbReference type="ChEBI" id="CHEBI:30616"/>
        <label>1</label>
    </ligand>
</feature>
<feature type="binding site" evidence="17">
    <location>
        <position position="263"/>
    </location>
    <ligand>
        <name>ATP</name>
        <dbReference type="ChEBI" id="CHEBI:30616"/>
        <label>1</label>
    </ligand>
</feature>
<dbReference type="InterPro" id="IPR016185">
    <property type="entry name" value="PreATP-grasp_dom_sf"/>
</dbReference>
<feature type="region of interest" description="Carboxyphosphate synthetic domain" evidence="17">
    <location>
        <begin position="1"/>
        <end position="424"/>
    </location>
</feature>
<evidence type="ECO:0000256" key="2">
    <source>
        <dbReference type="ARBA" id="ARBA00004812"/>
    </source>
</evidence>
<keyword evidence="12" id="KW-0460">Magnesium</keyword>
<dbReference type="PROSITE" id="PS00866">
    <property type="entry name" value="CPSASE_1"/>
    <property type="match status" value="1"/>
</dbReference>
<feature type="binding site" evidence="17">
    <location>
        <position position="836"/>
    </location>
    <ligand>
        <name>ATP</name>
        <dbReference type="ChEBI" id="CHEBI:30616"/>
        <label>2</label>
    </ligand>
</feature>
<feature type="domain" description="ATP-grasp" evidence="18">
    <location>
        <begin position="759"/>
        <end position="950"/>
    </location>
</feature>
<feature type="binding site" evidence="17">
    <location>
        <position position="921"/>
    </location>
    <ligand>
        <name>ATP</name>
        <dbReference type="ChEBI" id="CHEBI:30616"/>
        <label>2</label>
    </ligand>
</feature>
<feature type="binding site" evidence="17">
    <location>
        <position position="196"/>
    </location>
    <ligand>
        <name>ATP</name>
        <dbReference type="ChEBI" id="CHEBI:30616"/>
        <label>1</label>
    </ligand>
</feature>
<feature type="binding site" evidence="17">
    <location>
        <position position="321"/>
    </location>
    <ligand>
        <name>Mn(2+)</name>
        <dbReference type="ChEBI" id="CHEBI:29035"/>
        <label>1</label>
    </ligand>
</feature>
<keyword evidence="13 17" id="KW-0665">Pyrimidine biosynthesis</keyword>
<evidence type="ECO:0000256" key="15">
    <source>
        <dbReference type="ARBA" id="ARBA00047359"/>
    </source>
</evidence>
<dbReference type="STRING" id="996166.SAMN05192554_10955"/>
<feature type="binding site" evidence="17">
    <location>
        <position position="321"/>
    </location>
    <ligand>
        <name>ATP</name>
        <dbReference type="ChEBI" id="CHEBI:30616"/>
        <label>1</label>
    </ligand>
</feature>
<comment type="function">
    <text evidence="17">Large subunit of the glutamine-dependent carbamoyl phosphate synthetase (CPSase). CPSase catalyzes the formation of carbamoyl phosphate from the ammonia moiety of glutamine, carbonate, and phosphate donated by ATP, constituting the first step of 2 biosynthetic pathways, one leading to arginine and/or urea and the other to pyrimidine nucleotides. The large subunit (synthetase) binds the substrates ammonia (free or transferred from glutamine from the small subunit), hydrogencarbonate and ATP and carries out an ATP-coupled ligase reaction, activating hydrogencarbonate by forming carboxy phosphate which reacts with ammonia to form carbamoyl phosphate.</text>
</comment>
<dbReference type="GO" id="GO:0006526">
    <property type="term" value="P:L-arginine biosynthetic process"/>
    <property type="evidence" value="ECO:0007669"/>
    <property type="project" value="UniProtKB-UniRule"/>
</dbReference>
<feature type="binding site" evidence="17">
    <location>
        <position position="262"/>
    </location>
    <ligand>
        <name>ATP</name>
        <dbReference type="ChEBI" id="CHEBI:30616"/>
        <label>1</label>
    </ligand>
</feature>
<keyword evidence="20" id="KW-1185">Reference proteome</keyword>
<dbReference type="SMART" id="SM01096">
    <property type="entry name" value="CPSase_L_D3"/>
    <property type="match status" value="1"/>
</dbReference>
<feature type="binding site" evidence="17">
    <location>
        <position position="868"/>
    </location>
    <ligand>
        <name>ATP</name>
        <dbReference type="ChEBI" id="CHEBI:30616"/>
        <label>2</label>
    </ligand>
</feature>
<evidence type="ECO:0000256" key="6">
    <source>
        <dbReference type="ARBA" id="ARBA00022598"/>
    </source>
</evidence>
<evidence type="ECO:0000256" key="10">
    <source>
        <dbReference type="ARBA" id="ARBA00022741"/>
    </source>
</evidence>
<evidence type="ECO:0000256" key="14">
    <source>
        <dbReference type="ARBA" id="ARBA00023211"/>
    </source>
</evidence>
<dbReference type="GO" id="GO:0006541">
    <property type="term" value="P:glutamine metabolic process"/>
    <property type="evidence" value="ECO:0007669"/>
    <property type="project" value="TreeGrafter"/>
</dbReference>
<dbReference type="SUPFAM" id="SSF52440">
    <property type="entry name" value="PreATP-grasp domain"/>
    <property type="match status" value="2"/>
</dbReference>
<dbReference type="Pfam" id="PF02786">
    <property type="entry name" value="CPSase_L_D2"/>
    <property type="match status" value="2"/>
</dbReference>
<comment type="domain">
    <text evidence="17">The large subunit is composed of 2 ATP-grasp domains that are involved in binding the 2 ATP molecules needed for carbamoyl phosphate synthesis. The N-terminal ATP-grasp domain (referred to as the carboxyphosphate synthetic component) catalyzes the ATP-dependent phosphorylation of hydrogencarbonate to carboxyphosphate and the subsequent nucleophilic attack by ammonia to form a carbamate intermediate. The C-terminal ATP-grasp domain (referred to as the carbamoyl phosphate synthetic component) then catalyzes the phosphorylation of carbamate with the second ATP to form the end product carbamoyl phosphate. The reactive and unstable enzyme intermediates are sequentially channeled from one active site to the next through the interior of the protein over a distance of at least 96 A.</text>
</comment>
<dbReference type="EMBL" id="FNIA01000009">
    <property type="protein sequence ID" value="SDM89610.1"/>
    <property type="molecule type" value="Genomic_DNA"/>
</dbReference>
<evidence type="ECO:0000313" key="20">
    <source>
        <dbReference type="Proteomes" id="UP000199370"/>
    </source>
</evidence>